<keyword evidence="5 10" id="KW-0812">Transmembrane</keyword>
<keyword evidence="7 10" id="KW-0472">Membrane</keyword>
<comment type="caution">
    <text evidence="12">The sequence shown here is derived from an EMBL/GenBank/DDBJ whole genome shotgun (WGS) entry which is preliminary data.</text>
</comment>
<feature type="transmembrane region" description="Helical" evidence="10">
    <location>
        <begin position="127"/>
        <end position="149"/>
    </location>
</feature>
<dbReference type="EMBL" id="JAEUBG010003508">
    <property type="protein sequence ID" value="KAH3682675.1"/>
    <property type="molecule type" value="Genomic_DNA"/>
</dbReference>
<proteinExistence type="inferred from homology"/>
<evidence type="ECO:0000256" key="4">
    <source>
        <dbReference type="ARBA" id="ARBA00022597"/>
    </source>
</evidence>
<comment type="similarity">
    <text evidence="2 9">Belongs to the major facilitator superfamily. Sugar transporter (TC 2.A.1.1) family.</text>
</comment>
<feature type="transmembrane region" description="Helical" evidence="10">
    <location>
        <begin position="283"/>
        <end position="306"/>
    </location>
</feature>
<dbReference type="OrthoDB" id="6612291at2759"/>
<dbReference type="Proteomes" id="UP000774326">
    <property type="component" value="Unassembled WGS sequence"/>
</dbReference>
<feature type="transmembrane region" description="Helical" evidence="10">
    <location>
        <begin position="20"/>
        <end position="42"/>
    </location>
</feature>
<evidence type="ECO:0000313" key="12">
    <source>
        <dbReference type="EMBL" id="KAH3682675.1"/>
    </source>
</evidence>
<keyword evidence="4" id="KW-0762">Sugar transport</keyword>
<gene>
    <name evidence="12" type="ORF">WICPIJ_006338</name>
</gene>
<keyword evidence="6 10" id="KW-1133">Transmembrane helix</keyword>
<dbReference type="GO" id="GO:0005536">
    <property type="term" value="F:D-glucose binding"/>
    <property type="evidence" value="ECO:0007669"/>
    <property type="project" value="UniProtKB-ARBA"/>
</dbReference>
<feature type="transmembrane region" description="Helical" evidence="10">
    <location>
        <begin position="379"/>
        <end position="402"/>
    </location>
</feature>
<evidence type="ECO:0000256" key="1">
    <source>
        <dbReference type="ARBA" id="ARBA00004141"/>
    </source>
</evidence>
<name>A0A9P8Q452_WICPI</name>
<evidence type="ECO:0000256" key="8">
    <source>
        <dbReference type="ARBA" id="ARBA00023180"/>
    </source>
</evidence>
<evidence type="ECO:0000313" key="13">
    <source>
        <dbReference type="Proteomes" id="UP000774326"/>
    </source>
</evidence>
<feature type="transmembrane region" description="Helical" evidence="10">
    <location>
        <begin position="75"/>
        <end position="95"/>
    </location>
</feature>
<evidence type="ECO:0000256" key="2">
    <source>
        <dbReference type="ARBA" id="ARBA00010992"/>
    </source>
</evidence>
<feature type="transmembrane region" description="Helical" evidence="10">
    <location>
        <begin position="193"/>
        <end position="214"/>
    </location>
</feature>
<dbReference type="PROSITE" id="PS50850">
    <property type="entry name" value="MFS"/>
    <property type="match status" value="1"/>
</dbReference>
<dbReference type="InterPro" id="IPR005828">
    <property type="entry name" value="MFS_sugar_transport-like"/>
</dbReference>
<dbReference type="GO" id="GO:0005886">
    <property type="term" value="C:plasma membrane"/>
    <property type="evidence" value="ECO:0007669"/>
    <property type="project" value="UniProtKB-ARBA"/>
</dbReference>
<dbReference type="AlphaFoldDB" id="A0A9P8Q452"/>
<dbReference type="GO" id="GO:0005351">
    <property type="term" value="F:carbohydrate:proton symporter activity"/>
    <property type="evidence" value="ECO:0007669"/>
    <property type="project" value="TreeGrafter"/>
</dbReference>
<feature type="transmembrane region" description="Helical" evidence="10">
    <location>
        <begin position="102"/>
        <end position="121"/>
    </location>
</feature>
<dbReference type="InterPro" id="IPR050360">
    <property type="entry name" value="MFS_Sugar_Transporters"/>
</dbReference>
<feature type="transmembrane region" description="Helical" evidence="10">
    <location>
        <begin position="414"/>
        <end position="431"/>
    </location>
</feature>
<reference evidence="12" key="1">
    <citation type="journal article" date="2021" name="Open Biol.">
        <title>Shared evolutionary footprints suggest mitochondrial oxidative damage underlies multiple complex I losses in fungi.</title>
        <authorList>
            <person name="Schikora-Tamarit M.A."/>
            <person name="Marcet-Houben M."/>
            <person name="Nosek J."/>
            <person name="Gabaldon T."/>
        </authorList>
    </citation>
    <scope>NUCLEOTIDE SEQUENCE</scope>
    <source>
        <strain evidence="12">CBS2887</strain>
    </source>
</reference>
<evidence type="ECO:0000256" key="7">
    <source>
        <dbReference type="ARBA" id="ARBA00023136"/>
    </source>
</evidence>
<dbReference type="Gene3D" id="1.20.1250.20">
    <property type="entry name" value="MFS general substrate transporter like domains"/>
    <property type="match status" value="1"/>
</dbReference>
<dbReference type="PANTHER" id="PTHR48022:SF17">
    <property type="entry name" value="HEXOSE TRANSPORTER"/>
    <property type="match status" value="1"/>
</dbReference>
<feature type="transmembrane region" description="Helical" evidence="10">
    <location>
        <begin position="318"/>
        <end position="339"/>
    </location>
</feature>
<dbReference type="InterPro" id="IPR005829">
    <property type="entry name" value="Sugar_transporter_CS"/>
</dbReference>
<feature type="transmembrane region" description="Helical" evidence="10">
    <location>
        <begin position="451"/>
        <end position="469"/>
    </location>
</feature>
<comment type="subcellular location">
    <subcellularLocation>
        <location evidence="1">Membrane</location>
        <topology evidence="1">Multi-pass membrane protein</topology>
    </subcellularLocation>
</comment>
<feature type="domain" description="Major facilitator superfamily (MFS) profile" evidence="11">
    <location>
        <begin position="29"/>
        <end position="473"/>
    </location>
</feature>
<dbReference type="InterPro" id="IPR003663">
    <property type="entry name" value="Sugar/inositol_transpt"/>
</dbReference>
<reference evidence="12" key="2">
    <citation type="submission" date="2021-01" db="EMBL/GenBank/DDBJ databases">
        <authorList>
            <person name="Schikora-Tamarit M.A."/>
        </authorList>
    </citation>
    <scope>NUCLEOTIDE SEQUENCE</scope>
    <source>
        <strain evidence="12">CBS2887</strain>
    </source>
</reference>
<dbReference type="FunFam" id="1.20.1250.20:FF:000115">
    <property type="entry name" value="High-affinity glucose transporter"/>
    <property type="match status" value="1"/>
</dbReference>
<keyword evidence="8" id="KW-0325">Glycoprotein</keyword>
<dbReference type="PROSITE" id="PS00217">
    <property type="entry name" value="SUGAR_TRANSPORT_2"/>
    <property type="match status" value="1"/>
</dbReference>
<dbReference type="Pfam" id="PF00083">
    <property type="entry name" value="Sugar_tr"/>
    <property type="match status" value="1"/>
</dbReference>
<evidence type="ECO:0000256" key="9">
    <source>
        <dbReference type="RuleBase" id="RU003346"/>
    </source>
</evidence>
<feature type="transmembrane region" description="Helical" evidence="10">
    <location>
        <begin position="346"/>
        <end position="367"/>
    </location>
</feature>
<accession>A0A9P8Q452</accession>
<protein>
    <recommendedName>
        <fullName evidence="11">Major facilitator superfamily (MFS) profile domain-containing protein</fullName>
    </recommendedName>
</protein>
<dbReference type="PANTHER" id="PTHR48022">
    <property type="entry name" value="PLASTIDIC GLUCOSE TRANSPORTER 4"/>
    <property type="match status" value="1"/>
</dbReference>
<dbReference type="PRINTS" id="PR00171">
    <property type="entry name" value="SUGRTRNSPORT"/>
</dbReference>
<dbReference type="InterPro" id="IPR020846">
    <property type="entry name" value="MFS_dom"/>
</dbReference>
<evidence type="ECO:0000256" key="10">
    <source>
        <dbReference type="SAM" id="Phobius"/>
    </source>
</evidence>
<dbReference type="CDD" id="cd17356">
    <property type="entry name" value="MFS_HXT"/>
    <property type="match status" value="1"/>
</dbReference>
<keyword evidence="13" id="KW-1185">Reference proteome</keyword>
<dbReference type="NCBIfam" id="TIGR00879">
    <property type="entry name" value="SP"/>
    <property type="match status" value="1"/>
</dbReference>
<dbReference type="PROSITE" id="PS00216">
    <property type="entry name" value="SUGAR_TRANSPORT_1"/>
    <property type="match status" value="1"/>
</dbReference>
<evidence type="ECO:0000256" key="5">
    <source>
        <dbReference type="ARBA" id="ARBA00022692"/>
    </source>
</evidence>
<dbReference type="SUPFAM" id="SSF103473">
    <property type="entry name" value="MFS general substrate transporter"/>
    <property type="match status" value="1"/>
</dbReference>
<dbReference type="GO" id="GO:0010255">
    <property type="term" value="P:glucose mediated signaling pathway"/>
    <property type="evidence" value="ECO:0007669"/>
    <property type="project" value="UniProtKB-ARBA"/>
</dbReference>
<evidence type="ECO:0000256" key="3">
    <source>
        <dbReference type="ARBA" id="ARBA00022448"/>
    </source>
</evidence>
<evidence type="ECO:0000259" key="11">
    <source>
        <dbReference type="PROSITE" id="PS50850"/>
    </source>
</evidence>
<sequence length="531" mass="58110">MGLENNKFIKKYINIEEKSAGSATFSILVGVFAAFGGVLFGYDTGTIGGILSMPYVLEHFPRDFPGVFSTKEHSLIVSILSCGTFFGALLGPFMSDTIGRRWTIILSCALVFNFGVILQVAATSIPLLVAGRTFAGLGVGFISATIPLYQAETLPKWIRGAVTSGYQFAITIGLLLAAVINQATHKIDSTASYRIPLAVQFAWSLILTIGLFFLPETPRFFVTKGKLDEAAAALGRLRRLPVDHPDLVNELNEIQANYEFEMAHGTSGWLECFKPADFQLKRMITGIFLQAFQQLTGINFVFYFGPTFFKNSGIKNEFLITIATNVVNVGSTIPGIFLVEVIGRRAMLLYGAAGMAISELLIAIIGTASPDSQAAQKCLIAFVCIFIAFFAATWGPICWVIVGEIYPLRVRAKSIAISTASNWLWNFAIAYATPYLVDDVPGSAGLGSKVFFIWGGSNVLCFCFAYYFVYETKNLSLEQVDELYASVPNAWSSYKFTPSENKFQNESNVHENKATSEHVTKTTSESFVESA</sequence>
<evidence type="ECO:0000256" key="6">
    <source>
        <dbReference type="ARBA" id="ARBA00022989"/>
    </source>
</evidence>
<organism evidence="12 13">
    <name type="scientific">Wickerhamomyces pijperi</name>
    <name type="common">Yeast</name>
    <name type="synonym">Pichia pijperi</name>
    <dbReference type="NCBI Taxonomy" id="599730"/>
    <lineage>
        <taxon>Eukaryota</taxon>
        <taxon>Fungi</taxon>
        <taxon>Dikarya</taxon>
        <taxon>Ascomycota</taxon>
        <taxon>Saccharomycotina</taxon>
        <taxon>Saccharomycetes</taxon>
        <taxon>Phaffomycetales</taxon>
        <taxon>Wickerhamomycetaceae</taxon>
        <taxon>Wickerhamomyces</taxon>
    </lineage>
</organism>
<feature type="transmembrane region" description="Helical" evidence="10">
    <location>
        <begin position="161"/>
        <end position="181"/>
    </location>
</feature>
<keyword evidence="3 9" id="KW-0813">Transport</keyword>
<dbReference type="InterPro" id="IPR036259">
    <property type="entry name" value="MFS_trans_sf"/>
</dbReference>